<dbReference type="InterPro" id="IPR003660">
    <property type="entry name" value="HAMP_dom"/>
</dbReference>
<dbReference type="GO" id="GO:0016036">
    <property type="term" value="P:cellular response to phosphate starvation"/>
    <property type="evidence" value="ECO:0007669"/>
    <property type="project" value="TreeGrafter"/>
</dbReference>
<keyword evidence="16" id="KW-1185">Reference proteome</keyword>
<dbReference type="InterPro" id="IPR005467">
    <property type="entry name" value="His_kinase_dom"/>
</dbReference>
<evidence type="ECO:0000256" key="12">
    <source>
        <dbReference type="SAM" id="Phobius"/>
    </source>
</evidence>
<keyword evidence="5" id="KW-0597">Phosphoprotein</keyword>
<proteinExistence type="predicted"/>
<dbReference type="PANTHER" id="PTHR45453:SF1">
    <property type="entry name" value="PHOSPHATE REGULON SENSOR PROTEIN PHOR"/>
    <property type="match status" value="1"/>
</dbReference>
<feature type="domain" description="HAMP" evidence="14">
    <location>
        <begin position="184"/>
        <end position="236"/>
    </location>
</feature>
<dbReference type="CDD" id="cd06225">
    <property type="entry name" value="HAMP"/>
    <property type="match status" value="1"/>
</dbReference>
<feature type="transmembrane region" description="Helical" evidence="12">
    <location>
        <begin position="156"/>
        <end position="180"/>
    </location>
</feature>
<evidence type="ECO:0000313" key="16">
    <source>
        <dbReference type="Proteomes" id="UP000095658"/>
    </source>
</evidence>
<evidence type="ECO:0000256" key="7">
    <source>
        <dbReference type="ARBA" id="ARBA00022741"/>
    </source>
</evidence>
<dbReference type="SUPFAM" id="SSF158472">
    <property type="entry name" value="HAMP domain-like"/>
    <property type="match status" value="1"/>
</dbReference>
<dbReference type="SMART" id="SM00387">
    <property type="entry name" value="HATPase_c"/>
    <property type="match status" value="1"/>
</dbReference>
<dbReference type="Proteomes" id="UP000095658">
    <property type="component" value="Unassembled WGS sequence"/>
</dbReference>
<dbReference type="FunFam" id="1.10.287.130:FF:000001">
    <property type="entry name" value="Two-component sensor histidine kinase"/>
    <property type="match status" value="1"/>
</dbReference>
<feature type="domain" description="Histidine kinase" evidence="13">
    <location>
        <begin position="244"/>
        <end position="453"/>
    </location>
</feature>
<dbReference type="OrthoDB" id="3436at2"/>
<comment type="caution">
    <text evidence="15">The sequence shown here is derived from an EMBL/GenBank/DDBJ whole genome shotgun (WGS) entry which is preliminary data.</text>
</comment>
<evidence type="ECO:0000256" key="1">
    <source>
        <dbReference type="ARBA" id="ARBA00000085"/>
    </source>
</evidence>
<keyword evidence="4" id="KW-1003">Cell membrane</keyword>
<evidence type="ECO:0000259" key="13">
    <source>
        <dbReference type="PROSITE" id="PS50109"/>
    </source>
</evidence>
<dbReference type="PANTHER" id="PTHR45453">
    <property type="entry name" value="PHOSPHATE REGULON SENSOR PROTEIN PHOR"/>
    <property type="match status" value="1"/>
</dbReference>
<evidence type="ECO:0000256" key="3">
    <source>
        <dbReference type="ARBA" id="ARBA00012438"/>
    </source>
</evidence>
<dbReference type="SUPFAM" id="SSF55874">
    <property type="entry name" value="ATPase domain of HSP90 chaperone/DNA topoisomerase II/histidine kinase"/>
    <property type="match status" value="1"/>
</dbReference>
<dbReference type="SUPFAM" id="SSF47384">
    <property type="entry name" value="Homodimeric domain of signal transducing histidine kinase"/>
    <property type="match status" value="1"/>
</dbReference>
<name>A0A1E7DLS2_9BACI</name>
<dbReference type="GO" id="GO:0000155">
    <property type="term" value="F:phosphorelay sensor kinase activity"/>
    <property type="evidence" value="ECO:0007669"/>
    <property type="project" value="InterPro"/>
</dbReference>
<dbReference type="SMART" id="SM00388">
    <property type="entry name" value="HisKA"/>
    <property type="match status" value="1"/>
</dbReference>
<keyword evidence="9" id="KW-0067">ATP-binding</keyword>
<reference evidence="15 16" key="1">
    <citation type="submission" date="2016-06" db="EMBL/GenBank/DDBJ databases">
        <title>Domibacillus iocasae genome sequencing.</title>
        <authorList>
            <person name="Verma A."/>
            <person name="Pal Y."/>
            <person name="Ojha A.K."/>
            <person name="Krishnamurthi S."/>
        </authorList>
    </citation>
    <scope>NUCLEOTIDE SEQUENCE [LARGE SCALE GENOMIC DNA]</scope>
    <source>
        <strain evidence="15 16">DSM 29979</strain>
    </source>
</reference>
<dbReference type="RefSeq" id="WP_069939732.1">
    <property type="nucleotide sequence ID" value="NZ_MAMP01000024.1"/>
</dbReference>
<dbReference type="EC" id="2.7.13.3" evidence="3"/>
<keyword evidence="7" id="KW-0547">Nucleotide-binding</keyword>
<keyword evidence="10" id="KW-0902">Two-component regulatory system</keyword>
<organism evidence="15 16">
    <name type="scientific">Domibacillus iocasae</name>
    <dbReference type="NCBI Taxonomy" id="1714016"/>
    <lineage>
        <taxon>Bacteria</taxon>
        <taxon>Bacillati</taxon>
        <taxon>Bacillota</taxon>
        <taxon>Bacilli</taxon>
        <taxon>Bacillales</taxon>
        <taxon>Bacillaceae</taxon>
        <taxon>Domibacillus</taxon>
    </lineage>
</organism>
<dbReference type="Gene3D" id="6.10.340.10">
    <property type="match status" value="1"/>
</dbReference>
<comment type="catalytic activity">
    <reaction evidence="1">
        <text>ATP + protein L-histidine = ADP + protein N-phospho-L-histidine.</text>
        <dbReference type="EC" id="2.7.13.3"/>
    </reaction>
</comment>
<dbReference type="Pfam" id="PF00672">
    <property type="entry name" value="HAMP"/>
    <property type="match status" value="1"/>
</dbReference>
<evidence type="ECO:0000256" key="9">
    <source>
        <dbReference type="ARBA" id="ARBA00022840"/>
    </source>
</evidence>
<keyword evidence="12" id="KW-1133">Transmembrane helix</keyword>
<sequence length="459" mass="52069">MTFGKKLWMTLFIFIVISVGAAFGLAYLLYEKLYVESIKTELAEAAGNLANDYEGGDLDSAFVDQVNWFSEKSPFEAFAVHNPRELAACIPYEADYETLIGPEERAQLLENKMIEETGYSERFDRQIISVIYPLLDEKQLNGIIYLYVPLERIDELVSSLVMFWAAGAVLLMALLLYGGLKWTDYVIKPLENMKNAAVRLSKGDYKARVPADSEDEFGQLARTFNEMADAIEQEDEQRKTFIATVSHELRTPLSYIKGYSEAAINGIGNQKKQLSIIHREAIRMERLVNDLLELIRLDSGKMNMEKTFIPLADLVYRTVDIFRLKHDHFQLDVDEETIVNGDEGRLSQVMTNILDNAVRYSKKKTPIYITLKREKNMIKWIVRDTGAGMPENEIPKITNQFYRINKARTRHDGGSGLGLSIVKQIVERHDGKLMIESEAGVGTTVTVILPALIEGGEEK</sequence>
<evidence type="ECO:0000256" key="5">
    <source>
        <dbReference type="ARBA" id="ARBA00022553"/>
    </source>
</evidence>
<dbReference type="InterPro" id="IPR050351">
    <property type="entry name" value="BphY/WalK/GraS-like"/>
</dbReference>
<dbReference type="InterPro" id="IPR003594">
    <property type="entry name" value="HATPase_dom"/>
</dbReference>
<dbReference type="InterPro" id="IPR036097">
    <property type="entry name" value="HisK_dim/P_sf"/>
</dbReference>
<dbReference type="Gene3D" id="1.10.287.130">
    <property type="match status" value="1"/>
</dbReference>
<dbReference type="GO" id="GO:0004721">
    <property type="term" value="F:phosphoprotein phosphatase activity"/>
    <property type="evidence" value="ECO:0007669"/>
    <property type="project" value="TreeGrafter"/>
</dbReference>
<dbReference type="FunFam" id="3.30.565.10:FF:000006">
    <property type="entry name" value="Sensor histidine kinase WalK"/>
    <property type="match status" value="1"/>
</dbReference>
<keyword evidence="8" id="KW-0418">Kinase</keyword>
<dbReference type="PROSITE" id="PS50109">
    <property type="entry name" value="HIS_KIN"/>
    <property type="match status" value="1"/>
</dbReference>
<evidence type="ECO:0000256" key="10">
    <source>
        <dbReference type="ARBA" id="ARBA00023012"/>
    </source>
</evidence>
<dbReference type="EMBL" id="MAMP01000024">
    <property type="protein sequence ID" value="OES43955.1"/>
    <property type="molecule type" value="Genomic_DNA"/>
</dbReference>
<dbReference type="GO" id="GO:0005886">
    <property type="term" value="C:plasma membrane"/>
    <property type="evidence" value="ECO:0007669"/>
    <property type="project" value="UniProtKB-SubCell"/>
</dbReference>
<evidence type="ECO:0000259" key="14">
    <source>
        <dbReference type="PROSITE" id="PS50885"/>
    </source>
</evidence>
<feature type="transmembrane region" description="Helical" evidence="12">
    <location>
        <begin position="7"/>
        <end position="30"/>
    </location>
</feature>
<accession>A0A1E7DLS2</accession>
<dbReference type="AlphaFoldDB" id="A0A1E7DLS2"/>
<keyword evidence="12" id="KW-0812">Transmembrane</keyword>
<evidence type="ECO:0000256" key="4">
    <source>
        <dbReference type="ARBA" id="ARBA00022475"/>
    </source>
</evidence>
<keyword evidence="11 12" id="KW-0472">Membrane</keyword>
<dbReference type="PRINTS" id="PR00344">
    <property type="entry name" value="BCTRLSENSOR"/>
</dbReference>
<dbReference type="Gene3D" id="3.30.565.10">
    <property type="entry name" value="Histidine kinase-like ATPase, C-terminal domain"/>
    <property type="match status" value="1"/>
</dbReference>
<keyword evidence="6" id="KW-0808">Transferase</keyword>
<evidence type="ECO:0000313" key="15">
    <source>
        <dbReference type="EMBL" id="OES43955.1"/>
    </source>
</evidence>
<dbReference type="InterPro" id="IPR003661">
    <property type="entry name" value="HisK_dim/P_dom"/>
</dbReference>
<dbReference type="InterPro" id="IPR004358">
    <property type="entry name" value="Sig_transdc_His_kin-like_C"/>
</dbReference>
<dbReference type="InterPro" id="IPR036890">
    <property type="entry name" value="HATPase_C_sf"/>
</dbReference>
<evidence type="ECO:0000256" key="2">
    <source>
        <dbReference type="ARBA" id="ARBA00004651"/>
    </source>
</evidence>
<dbReference type="STRING" id="1714016.BA724_12785"/>
<evidence type="ECO:0000256" key="6">
    <source>
        <dbReference type="ARBA" id="ARBA00022679"/>
    </source>
</evidence>
<dbReference type="PROSITE" id="PS50885">
    <property type="entry name" value="HAMP"/>
    <property type="match status" value="1"/>
</dbReference>
<dbReference type="SMART" id="SM00304">
    <property type="entry name" value="HAMP"/>
    <property type="match status" value="1"/>
</dbReference>
<evidence type="ECO:0000256" key="8">
    <source>
        <dbReference type="ARBA" id="ARBA00022777"/>
    </source>
</evidence>
<comment type="subcellular location">
    <subcellularLocation>
        <location evidence="2">Cell membrane</location>
        <topology evidence="2">Multi-pass membrane protein</topology>
    </subcellularLocation>
</comment>
<gene>
    <name evidence="15" type="ORF">BA724_12785</name>
</gene>
<dbReference type="Pfam" id="PF00512">
    <property type="entry name" value="HisKA"/>
    <property type="match status" value="1"/>
</dbReference>
<dbReference type="CDD" id="cd00075">
    <property type="entry name" value="HATPase"/>
    <property type="match status" value="1"/>
</dbReference>
<dbReference type="GO" id="GO:0005524">
    <property type="term" value="F:ATP binding"/>
    <property type="evidence" value="ECO:0007669"/>
    <property type="project" value="UniProtKB-KW"/>
</dbReference>
<evidence type="ECO:0000256" key="11">
    <source>
        <dbReference type="ARBA" id="ARBA00023136"/>
    </source>
</evidence>
<dbReference type="Pfam" id="PF02518">
    <property type="entry name" value="HATPase_c"/>
    <property type="match status" value="1"/>
</dbReference>
<protein>
    <recommendedName>
        <fullName evidence="3">histidine kinase</fullName>
        <ecNumber evidence="3">2.7.13.3</ecNumber>
    </recommendedName>
</protein>
<dbReference type="CDD" id="cd00082">
    <property type="entry name" value="HisKA"/>
    <property type="match status" value="1"/>
</dbReference>